<gene>
    <name evidence="2" type="ORF">MEUPH1_LOCUS1629</name>
</gene>
<dbReference type="EMBL" id="CARXXK010000001">
    <property type="protein sequence ID" value="CAI6344502.1"/>
    <property type="molecule type" value="Genomic_DNA"/>
</dbReference>
<evidence type="ECO:0000313" key="2">
    <source>
        <dbReference type="EMBL" id="CAI6344502.1"/>
    </source>
</evidence>
<proteinExistence type="predicted"/>
<dbReference type="Proteomes" id="UP001160148">
    <property type="component" value="Unassembled WGS sequence"/>
</dbReference>
<dbReference type="AlphaFoldDB" id="A0AAV0VJP6"/>
<dbReference type="InterPro" id="IPR024445">
    <property type="entry name" value="Tnp_ISXO2-like"/>
</dbReference>
<accession>A0AAV0VJP6</accession>
<sequence>MLAKDFYSIISSDESTTNFLISKNLVANNENAECIKCGSAMNLYLRKERGKERRVLRCKRKGCQTTQTLRKDNAFWTYIDKNGRLNSGLSLSQQLELVFYWTQGLSNKTIMSLTGRSSNTVCDWMNLCRDIPLKMFEKRNKFGGPDVIIQVEKRDKQTLYDIIKREVILGSIIHSDGWPAYNGIAQYGFTHNTVNHSENFVDPLTQAHTQRIESLWRPLRLKVVKNMCGTSPDLLPRYLMETWWRGINKSDLFNAFLRDMVEVFV</sequence>
<name>A0AAV0VJP6_9HEMI</name>
<feature type="domain" description="ISXO2-like transposase" evidence="1">
    <location>
        <begin position="112"/>
        <end position="254"/>
    </location>
</feature>
<keyword evidence="3" id="KW-1185">Reference proteome</keyword>
<dbReference type="Pfam" id="PF12762">
    <property type="entry name" value="DDE_Tnp_IS1595"/>
    <property type="match status" value="1"/>
</dbReference>
<dbReference type="SMART" id="SM01126">
    <property type="entry name" value="DDE_Tnp_IS1595"/>
    <property type="match status" value="1"/>
</dbReference>
<dbReference type="PANTHER" id="PTHR47163">
    <property type="entry name" value="DDE_TNP_IS1595 DOMAIN-CONTAINING PROTEIN"/>
    <property type="match status" value="1"/>
</dbReference>
<reference evidence="2 3" key="1">
    <citation type="submission" date="2023-01" db="EMBL/GenBank/DDBJ databases">
        <authorList>
            <person name="Whitehead M."/>
        </authorList>
    </citation>
    <scope>NUCLEOTIDE SEQUENCE [LARGE SCALE GENOMIC DNA]</scope>
</reference>
<organism evidence="2 3">
    <name type="scientific">Macrosiphum euphorbiae</name>
    <name type="common">potato aphid</name>
    <dbReference type="NCBI Taxonomy" id="13131"/>
    <lineage>
        <taxon>Eukaryota</taxon>
        <taxon>Metazoa</taxon>
        <taxon>Ecdysozoa</taxon>
        <taxon>Arthropoda</taxon>
        <taxon>Hexapoda</taxon>
        <taxon>Insecta</taxon>
        <taxon>Pterygota</taxon>
        <taxon>Neoptera</taxon>
        <taxon>Paraneoptera</taxon>
        <taxon>Hemiptera</taxon>
        <taxon>Sternorrhyncha</taxon>
        <taxon>Aphidomorpha</taxon>
        <taxon>Aphidoidea</taxon>
        <taxon>Aphididae</taxon>
        <taxon>Macrosiphini</taxon>
        <taxon>Macrosiphum</taxon>
    </lineage>
</organism>
<comment type="caution">
    <text evidence="2">The sequence shown here is derived from an EMBL/GenBank/DDBJ whole genome shotgun (WGS) entry which is preliminary data.</text>
</comment>
<dbReference type="InterPro" id="IPR053164">
    <property type="entry name" value="IS1016-like_transposase"/>
</dbReference>
<evidence type="ECO:0000259" key="1">
    <source>
        <dbReference type="SMART" id="SM01126"/>
    </source>
</evidence>
<evidence type="ECO:0000313" key="3">
    <source>
        <dbReference type="Proteomes" id="UP001160148"/>
    </source>
</evidence>
<protein>
    <recommendedName>
        <fullName evidence="1">ISXO2-like transposase domain-containing protein</fullName>
    </recommendedName>
</protein>
<dbReference type="PANTHER" id="PTHR47163:SF2">
    <property type="entry name" value="SI:DKEY-17M8.2"/>
    <property type="match status" value="1"/>
</dbReference>